<evidence type="ECO:0000313" key="2">
    <source>
        <dbReference type="EMBL" id="QJA50494.1"/>
    </source>
</evidence>
<keyword evidence="1" id="KW-0175">Coiled coil</keyword>
<organism evidence="2">
    <name type="scientific">viral metagenome</name>
    <dbReference type="NCBI Taxonomy" id="1070528"/>
    <lineage>
        <taxon>unclassified sequences</taxon>
        <taxon>metagenomes</taxon>
        <taxon>organismal metagenomes</taxon>
    </lineage>
</organism>
<sequence>MESEIDMVIVLNNHEATERDKKEMNTILKDLRDVDRRGVAPPQNWTTRAANEIEDLEARLKEAEEALNKLVRNARDSENIYNYICEVIREALRRLGKESCYICKGINGQHELFCSRGRQKESHETQTTS</sequence>
<protein>
    <submittedName>
        <fullName evidence="2">Uncharacterized protein</fullName>
    </submittedName>
</protein>
<proteinExistence type="predicted"/>
<feature type="coiled-coil region" evidence="1">
    <location>
        <begin position="14"/>
        <end position="80"/>
    </location>
</feature>
<dbReference type="EMBL" id="MT144199">
    <property type="protein sequence ID" value="QJA50494.1"/>
    <property type="molecule type" value="Genomic_DNA"/>
</dbReference>
<evidence type="ECO:0000256" key="1">
    <source>
        <dbReference type="SAM" id="Coils"/>
    </source>
</evidence>
<reference evidence="2" key="1">
    <citation type="submission" date="2020-03" db="EMBL/GenBank/DDBJ databases">
        <title>The deep terrestrial virosphere.</title>
        <authorList>
            <person name="Holmfeldt K."/>
            <person name="Nilsson E."/>
            <person name="Simone D."/>
            <person name="Lopez-Fernandez M."/>
            <person name="Wu X."/>
            <person name="de Brujin I."/>
            <person name="Lundin D."/>
            <person name="Andersson A."/>
            <person name="Bertilsson S."/>
            <person name="Dopson M."/>
        </authorList>
    </citation>
    <scope>NUCLEOTIDE SEQUENCE</scope>
    <source>
        <strain evidence="2">TM448A01786</strain>
    </source>
</reference>
<accession>A0A6H1ZSE3</accession>
<name>A0A6H1ZSE3_9ZZZZ</name>
<dbReference type="AlphaFoldDB" id="A0A6H1ZSE3"/>
<gene>
    <name evidence="2" type="ORF">TM448A01786_0004</name>
</gene>